<gene>
    <name evidence="6" type="ORF">EOI86_19405</name>
</gene>
<comment type="caution">
    <text evidence="6">The sequence shown here is derived from an EMBL/GenBank/DDBJ whole genome shotgun (WGS) entry which is preliminary data.</text>
</comment>
<feature type="domain" description="Nudix hydrolase" evidence="5">
    <location>
        <begin position="17"/>
        <end position="147"/>
    </location>
</feature>
<dbReference type="AlphaFoldDB" id="A0A3S2Z640"/>
<dbReference type="SUPFAM" id="SSF55811">
    <property type="entry name" value="Nudix"/>
    <property type="match status" value="1"/>
</dbReference>
<dbReference type="Proteomes" id="UP000287447">
    <property type="component" value="Unassembled WGS sequence"/>
</dbReference>
<dbReference type="GO" id="GO:0016462">
    <property type="term" value="F:pyrophosphatase activity"/>
    <property type="evidence" value="ECO:0007669"/>
    <property type="project" value="InterPro"/>
</dbReference>
<keyword evidence="2" id="KW-0479">Metal-binding</keyword>
<dbReference type="Gene3D" id="3.90.79.10">
    <property type="entry name" value="Nucleoside Triphosphate Pyrophosphohydrolase"/>
    <property type="match status" value="1"/>
</dbReference>
<organism evidence="6 7">
    <name type="scientific">Hwanghaeella grinnelliae</name>
    <dbReference type="NCBI Taxonomy" id="2500179"/>
    <lineage>
        <taxon>Bacteria</taxon>
        <taxon>Pseudomonadati</taxon>
        <taxon>Pseudomonadota</taxon>
        <taxon>Alphaproteobacteria</taxon>
        <taxon>Rhodospirillales</taxon>
        <taxon>Rhodospirillaceae</taxon>
        <taxon>Hwanghaeella</taxon>
    </lineage>
</organism>
<evidence type="ECO:0000313" key="6">
    <source>
        <dbReference type="EMBL" id="RVU35003.1"/>
    </source>
</evidence>
<evidence type="ECO:0000259" key="5">
    <source>
        <dbReference type="PROSITE" id="PS51462"/>
    </source>
</evidence>
<comment type="cofactor">
    <cofactor evidence="1">
        <name>Mg(2+)</name>
        <dbReference type="ChEBI" id="CHEBI:18420"/>
    </cofactor>
</comment>
<evidence type="ECO:0000256" key="4">
    <source>
        <dbReference type="ARBA" id="ARBA00022842"/>
    </source>
</evidence>
<reference evidence="7" key="1">
    <citation type="submission" date="2019-01" db="EMBL/GenBank/DDBJ databases">
        <title>Gri0909 isolated from a small marine red alga.</title>
        <authorList>
            <person name="Kim J."/>
            <person name="Jeong S.E."/>
            <person name="Jeon C.O."/>
        </authorList>
    </citation>
    <scope>NUCLEOTIDE SEQUENCE [LARGE SCALE GENOMIC DNA]</scope>
    <source>
        <strain evidence="7">Gri0909</strain>
    </source>
</reference>
<dbReference type="CDD" id="cd04666">
    <property type="entry name" value="NUDIX_DIPP2_like_Nudt4"/>
    <property type="match status" value="1"/>
</dbReference>
<keyword evidence="4" id="KW-0460">Magnesium</keyword>
<protein>
    <submittedName>
        <fullName evidence="6">NUDIX hydrolase</fullName>
    </submittedName>
</protein>
<dbReference type="PANTHER" id="PTHR12629">
    <property type="entry name" value="DIPHOSPHOINOSITOL POLYPHOSPHATE PHOSPHOHYDROLASE"/>
    <property type="match status" value="1"/>
</dbReference>
<evidence type="ECO:0000256" key="3">
    <source>
        <dbReference type="ARBA" id="ARBA00022801"/>
    </source>
</evidence>
<dbReference type="Pfam" id="PF00293">
    <property type="entry name" value="NUDIX"/>
    <property type="match status" value="1"/>
</dbReference>
<dbReference type="GO" id="GO:0046872">
    <property type="term" value="F:metal ion binding"/>
    <property type="evidence" value="ECO:0007669"/>
    <property type="project" value="UniProtKB-KW"/>
</dbReference>
<dbReference type="InterPro" id="IPR015797">
    <property type="entry name" value="NUDIX_hydrolase-like_dom_sf"/>
</dbReference>
<evidence type="ECO:0000256" key="2">
    <source>
        <dbReference type="ARBA" id="ARBA00022723"/>
    </source>
</evidence>
<dbReference type="InterPro" id="IPR000086">
    <property type="entry name" value="NUDIX_hydrolase_dom"/>
</dbReference>
<dbReference type="GO" id="GO:0005737">
    <property type="term" value="C:cytoplasm"/>
    <property type="evidence" value="ECO:0007669"/>
    <property type="project" value="TreeGrafter"/>
</dbReference>
<dbReference type="EMBL" id="SADE01000003">
    <property type="protein sequence ID" value="RVU35003.1"/>
    <property type="molecule type" value="Genomic_DNA"/>
</dbReference>
<evidence type="ECO:0000256" key="1">
    <source>
        <dbReference type="ARBA" id="ARBA00001946"/>
    </source>
</evidence>
<name>A0A3S2Z640_9PROT</name>
<accession>A0A3S2Z640</accession>
<proteinExistence type="predicted"/>
<dbReference type="PROSITE" id="PS51462">
    <property type="entry name" value="NUDIX"/>
    <property type="match status" value="1"/>
</dbReference>
<dbReference type="PANTHER" id="PTHR12629:SF0">
    <property type="entry name" value="DIPHOSPHOINOSITOL-POLYPHOSPHATE DIPHOSPHATASE"/>
    <property type="match status" value="1"/>
</dbReference>
<sequence length="187" mass="20856">MISRNDLGNLIFPAKTVKQVAVLPFVVIGDEAKVLLLTSRRRGRWILPKGWPEKNLPLNATAMTEAMEEAGLAGQVADRAIGTYTYKKRMKGGYEVTSHVSVFPMLVSHHFLDWPEKDERKFQWCSLKKAQKRLDDPGAAKLIGSLRTQSLDYLYAFFEDSSEKPVASNAPATSPSFVRTLANMVGL</sequence>
<keyword evidence="7" id="KW-1185">Reference proteome</keyword>
<dbReference type="RefSeq" id="WP_127767324.1">
    <property type="nucleotide sequence ID" value="NZ_SADE01000003.1"/>
</dbReference>
<keyword evidence="3 6" id="KW-0378">Hydrolase</keyword>
<evidence type="ECO:0000313" key="7">
    <source>
        <dbReference type="Proteomes" id="UP000287447"/>
    </source>
</evidence>
<dbReference type="InterPro" id="IPR047198">
    <property type="entry name" value="DDP-like_NUDIX"/>
</dbReference>
<dbReference type="OrthoDB" id="7066910at2"/>